<evidence type="ECO:0000313" key="2">
    <source>
        <dbReference type="EMBL" id="MBW46762.1"/>
    </source>
</evidence>
<name>A0A2M4B1B7_9DIPT</name>
<protein>
    <submittedName>
        <fullName evidence="2">Putative secreted protein</fullName>
    </submittedName>
</protein>
<organism evidence="2">
    <name type="scientific">Anopheles triannulatus</name>
    <dbReference type="NCBI Taxonomy" id="58253"/>
    <lineage>
        <taxon>Eukaryota</taxon>
        <taxon>Metazoa</taxon>
        <taxon>Ecdysozoa</taxon>
        <taxon>Arthropoda</taxon>
        <taxon>Hexapoda</taxon>
        <taxon>Insecta</taxon>
        <taxon>Pterygota</taxon>
        <taxon>Neoptera</taxon>
        <taxon>Endopterygota</taxon>
        <taxon>Diptera</taxon>
        <taxon>Nematocera</taxon>
        <taxon>Culicoidea</taxon>
        <taxon>Culicidae</taxon>
        <taxon>Anophelinae</taxon>
        <taxon>Anopheles</taxon>
    </lineage>
</organism>
<proteinExistence type="predicted"/>
<dbReference type="EMBL" id="GGFK01013441">
    <property type="protein sequence ID" value="MBW46762.1"/>
    <property type="molecule type" value="Transcribed_RNA"/>
</dbReference>
<reference evidence="2" key="1">
    <citation type="submission" date="2018-01" db="EMBL/GenBank/DDBJ databases">
        <title>An insight into the sialome of Amazonian anophelines.</title>
        <authorList>
            <person name="Ribeiro J.M."/>
            <person name="Scarpassa V."/>
            <person name="Calvo E."/>
        </authorList>
    </citation>
    <scope>NUCLEOTIDE SEQUENCE</scope>
    <source>
        <tissue evidence="2">Salivary glands</tissue>
    </source>
</reference>
<dbReference type="AlphaFoldDB" id="A0A2M4B1B7"/>
<feature type="region of interest" description="Disordered" evidence="1">
    <location>
        <begin position="56"/>
        <end position="75"/>
    </location>
</feature>
<sequence>MHPCSRASFSSLSAGSIIDAAAAAAAAAAASASAAAPSFACPSTLIARTRFTPATEQDRTTWRIGRRTLTGPSSL</sequence>
<evidence type="ECO:0000256" key="1">
    <source>
        <dbReference type="SAM" id="MobiDB-lite"/>
    </source>
</evidence>
<accession>A0A2M4B1B7</accession>